<keyword evidence="4 10" id="KW-0732">Signal</keyword>
<dbReference type="PROSITE" id="PS50927">
    <property type="entry name" value="BULB_LECTIN"/>
    <property type="match status" value="1"/>
</dbReference>
<evidence type="ECO:0000259" key="12">
    <source>
        <dbReference type="PROSITE" id="PS50927"/>
    </source>
</evidence>
<evidence type="ECO:0000256" key="9">
    <source>
        <dbReference type="ARBA" id="ARBA00023180"/>
    </source>
</evidence>
<dbReference type="InterPro" id="IPR011009">
    <property type="entry name" value="Kinase-like_dom_sf"/>
</dbReference>
<evidence type="ECO:0000256" key="5">
    <source>
        <dbReference type="ARBA" id="ARBA00022989"/>
    </source>
</evidence>
<evidence type="ECO:0000256" key="8">
    <source>
        <dbReference type="ARBA" id="ARBA00023170"/>
    </source>
</evidence>
<accession>M1BNX0</accession>
<dbReference type="Gene3D" id="1.10.510.10">
    <property type="entry name" value="Transferase(Phosphotransferase) domain 1"/>
    <property type="match status" value="1"/>
</dbReference>
<dbReference type="Pfam" id="PF08276">
    <property type="entry name" value="PAN_2"/>
    <property type="match status" value="1"/>
</dbReference>
<name>M1BNX0_SOLTU</name>
<dbReference type="FunFam" id="2.90.10.10:FF:000004">
    <property type="entry name" value="G-type lectin S-receptor-like serine/threonine-protein kinase"/>
    <property type="match status" value="1"/>
</dbReference>
<dbReference type="PROSITE" id="PS00108">
    <property type="entry name" value="PROTEIN_KINASE_ST"/>
    <property type="match status" value="1"/>
</dbReference>
<dbReference type="EnsemblPlants" id="PGSC0003DMT400049533">
    <property type="protein sequence ID" value="PGSC0003DMT400049533"/>
    <property type="gene ID" value="PGSC0003DMG402019242"/>
</dbReference>
<dbReference type="OMA" id="SWKNRFE"/>
<dbReference type="Pfam" id="PF00954">
    <property type="entry name" value="S_locus_glycop"/>
    <property type="match status" value="1"/>
</dbReference>
<evidence type="ECO:0000256" key="4">
    <source>
        <dbReference type="ARBA" id="ARBA00022729"/>
    </source>
</evidence>
<dbReference type="Pfam" id="PF00069">
    <property type="entry name" value="Pkinase"/>
    <property type="match status" value="1"/>
</dbReference>
<dbReference type="SUPFAM" id="SSF51110">
    <property type="entry name" value="alpha-D-mannose-specific plant lectins"/>
    <property type="match status" value="1"/>
</dbReference>
<evidence type="ECO:0000313" key="14">
    <source>
        <dbReference type="EnsemblPlants" id="PGSC0003DMT400049533"/>
    </source>
</evidence>
<feature type="chain" id="PRO_5004013648" description="Receptor-like serine/threonine-protein kinase" evidence="10">
    <location>
        <begin position="23"/>
        <end position="665"/>
    </location>
</feature>
<dbReference type="SMART" id="SM00220">
    <property type="entry name" value="S_TKc"/>
    <property type="match status" value="1"/>
</dbReference>
<dbReference type="FunFam" id="3.50.4.10:FF:000002">
    <property type="entry name" value="G-type lectin S-receptor-like serine/threonine-protein kinase"/>
    <property type="match status" value="1"/>
</dbReference>
<dbReference type="Proteomes" id="UP000011115">
    <property type="component" value="Unassembled WGS sequence"/>
</dbReference>
<dbReference type="SUPFAM" id="SSF56112">
    <property type="entry name" value="Protein kinase-like (PK-like)"/>
    <property type="match status" value="1"/>
</dbReference>
<evidence type="ECO:0000256" key="3">
    <source>
        <dbReference type="ARBA" id="ARBA00022692"/>
    </source>
</evidence>
<dbReference type="Pfam" id="PF01453">
    <property type="entry name" value="B_lectin"/>
    <property type="match status" value="1"/>
</dbReference>
<dbReference type="PROSITE" id="PS50011">
    <property type="entry name" value="PROTEIN_KINASE_DOM"/>
    <property type="match status" value="1"/>
</dbReference>
<evidence type="ECO:0000256" key="2">
    <source>
        <dbReference type="ARBA" id="ARBA00022553"/>
    </source>
</evidence>
<dbReference type="PANTHER" id="PTHR32444:SF235">
    <property type="entry name" value="OS01G0783900 PROTEIN"/>
    <property type="match status" value="1"/>
</dbReference>
<sequence>MKGLFSLCICCQFLFILLTSAALDTITTDKSIRDGDTIVSAGGIYELGFFSPGNSKNRYVGIWYKKISTGTVVWVANRNIPLNDNSGVLTLNPNGILVLVDKSNVSIWSSNSSRSLKNPKAQLLDSANLVVSDGNDRGLENNFAWQSFDYPGNTLLPGMRIGKDLVTGMDWHVTSWKSMDDPTPGEYVDGLDSHGYPQLFVWKNSSVVFSSGPWNGIAFSGSPNNKPNTYYSFEFVINQQEIYYTYTIRNDSIPTRVVLNPSGVLEHLIWIERSQSWFLYLTAQFDNCDRFSLCGPYSSCNINNSPPCDCLKGFEPRYPQDSATEWSSGCVRRTSLDCTHDGFLKFTGIKMPDSRNSWYNESMNLENCEKMCLADCNCTAYSDLDVRNGGSGCLLWFGELIDIREFSQNEQNLFVRVAASELGLEVENEEMELPLFDLVTVTSATENFSSANVIGEGGFGPVYKDSRLRIIHRDLKTSNILLDSDMNAKISDFGLAKIFGGDQVEGKTKRVIGTYGYMSPEYAVDGKYSVKSDVFSIGVIILEIVSGRKNRKFRHLEHHHNLLGHAWLLWSEGNAMGLIDECLKESFSESQVLRCIQVGLLCVQKLPEDRPTMASVVFWLGNEGLVLPQPKKPGFFIERNSTESAESSDEGYLSNNVSITVLEPR</sequence>
<keyword evidence="3" id="KW-0812">Transmembrane</keyword>
<dbReference type="PaxDb" id="4113-PGSC0003DMT400049533"/>
<organism evidence="14 15">
    <name type="scientific">Solanum tuberosum</name>
    <name type="common">Potato</name>
    <dbReference type="NCBI Taxonomy" id="4113"/>
    <lineage>
        <taxon>Eukaryota</taxon>
        <taxon>Viridiplantae</taxon>
        <taxon>Streptophyta</taxon>
        <taxon>Embryophyta</taxon>
        <taxon>Tracheophyta</taxon>
        <taxon>Spermatophyta</taxon>
        <taxon>Magnoliopsida</taxon>
        <taxon>eudicotyledons</taxon>
        <taxon>Gunneridae</taxon>
        <taxon>Pentapetalae</taxon>
        <taxon>asterids</taxon>
        <taxon>lamiids</taxon>
        <taxon>Solanales</taxon>
        <taxon>Solanaceae</taxon>
        <taxon>Solanoideae</taxon>
        <taxon>Solaneae</taxon>
        <taxon>Solanum</taxon>
    </lineage>
</organism>
<keyword evidence="7" id="KW-1015">Disulfide bond</keyword>
<dbReference type="PANTHER" id="PTHR32444">
    <property type="entry name" value="BULB-TYPE LECTIN DOMAIN-CONTAINING PROTEIN"/>
    <property type="match status" value="1"/>
</dbReference>
<dbReference type="InterPro" id="IPR000858">
    <property type="entry name" value="S_locus_glycoprot_dom"/>
</dbReference>
<dbReference type="Pfam" id="PF11883">
    <property type="entry name" value="DUF3403"/>
    <property type="match status" value="1"/>
</dbReference>
<keyword evidence="8" id="KW-0675">Receptor</keyword>
<dbReference type="InParanoid" id="M1BNX0"/>
<evidence type="ECO:0000256" key="10">
    <source>
        <dbReference type="SAM" id="SignalP"/>
    </source>
</evidence>
<dbReference type="FunFam" id="1.10.510.10:FF:001722">
    <property type="entry name" value="G-type lectin S-receptor-like serine/threonine-protein kinase B120"/>
    <property type="match status" value="1"/>
</dbReference>
<evidence type="ECO:0000256" key="1">
    <source>
        <dbReference type="ARBA" id="ARBA00004167"/>
    </source>
</evidence>
<evidence type="ECO:0000259" key="13">
    <source>
        <dbReference type="PROSITE" id="PS50948"/>
    </source>
</evidence>
<dbReference type="Gene3D" id="3.50.4.10">
    <property type="entry name" value="Hepatocyte Growth Factor"/>
    <property type="match status" value="1"/>
</dbReference>
<dbReference type="Gramene" id="PGSC0003DMT400049533">
    <property type="protein sequence ID" value="PGSC0003DMT400049533"/>
    <property type="gene ID" value="PGSC0003DMG402019242"/>
</dbReference>
<dbReference type="InterPro" id="IPR021820">
    <property type="entry name" value="S-locus_recpt_kinase_C"/>
</dbReference>
<dbReference type="SMART" id="SM00473">
    <property type="entry name" value="PAN_AP"/>
    <property type="match status" value="1"/>
</dbReference>
<dbReference type="InterPro" id="IPR003609">
    <property type="entry name" value="Pan_app"/>
</dbReference>
<dbReference type="SMART" id="SM00108">
    <property type="entry name" value="B_lectin"/>
    <property type="match status" value="1"/>
</dbReference>
<dbReference type="GO" id="GO:0004674">
    <property type="term" value="F:protein serine/threonine kinase activity"/>
    <property type="evidence" value="ECO:0007669"/>
    <property type="project" value="InterPro"/>
</dbReference>
<comment type="subcellular location">
    <subcellularLocation>
        <location evidence="1">Membrane</location>
        <topology evidence="1">Single-pass membrane protein</topology>
    </subcellularLocation>
</comment>
<keyword evidence="5" id="KW-1133">Transmembrane helix</keyword>
<keyword evidence="9" id="KW-0325">Glycoprotein</keyword>
<evidence type="ECO:0000313" key="15">
    <source>
        <dbReference type="Proteomes" id="UP000011115"/>
    </source>
</evidence>
<dbReference type="ExpressionAtlas" id="M1BNX0">
    <property type="expression patterns" value="baseline and differential"/>
</dbReference>
<proteinExistence type="predicted"/>
<reference evidence="14" key="2">
    <citation type="submission" date="2015-06" db="UniProtKB">
        <authorList>
            <consortium name="EnsemblPlants"/>
        </authorList>
    </citation>
    <scope>IDENTIFICATION</scope>
    <source>
        <strain evidence="14">DM1-3 516 R44</strain>
    </source>
</reference>
<evidence type="ECO:0000256" key="7">
    <source>
        <dbReference type="ARBA" id="ARBA00023157"/>
    </source>
</evidence>
<dbReference type="PROSITE" id="PS50948">
    <property type="entry name" value="PAN"/>
    <property type="match status" value="1"/>
</dbReference>
<dbReference type="HOGENOM" id="CLU_000288_116_5_1"/>
<evidence type="ECO:0008006" key="16">
    <source>
        <dbReference type="Google" id="ProtNLM"/>
    </source>
</evidence>
<dbReference type="GO" id="GO:0005524">
    <property type="term" value="F:ATP binding"/>
    <property type="evidence" value="ECO:0007669"/>
    <property type="project" value="InterPro"/>
</dbReference>
<reference evidence="15" key="1">
    <citation type="journal article" date="2011" name="Nature">
        <title>Genome sequence and analysis of the tuber crop potato.</title>
        <authorList>
            <consortium name="The Potato Genome Sequencing Consortium"/>
        </authorList>
    </citation>
    <scope>NUCLEOTIDE SEQUENCE [LARGE SCALE GENOMIC DNA]</scope>
    <source>
        <strain evidence="15">cv. DM1-3 516 R44</strain>
    </source>
</reference>
<feature type="signal peptide" evidence="10">
    <location>
        <begin position="1"/>
        <end position="22"/>
    </location>
</feature>
<dbReference type="GO" id="GO:0016020">
    <property type="term" value="C:membrane"/>
    <property type="evidence" value="ECO:0007669"/>
    <property type="project" value="UniProtKB-SubCell"/>
</dbReference>
<keyword evidence="2" id="KW-0597">Phosphoprotein</keyword>
<feature type="domain" description="Apple" evidence="13">
    <location>
        <begin position="338"/>
        <end position="419"/>
    </location>
</feature>
<dbReference type="GO" id="GO:0048544">
    <property type="term" value="P:recognition of pollen"/>
    <property type="evidence" value="ECO:0007669"/>
    <property type="project" value="InterPro"/>
</dbReference>
<dbReference type="AlphaFoldDB" id="M1BNX0"/>
<keyword evidence="6" id="KW-0472">Membrane</keyword>
<dbReference type="InterPro" id="IPR036426">
    <property type="entry name" value="Bulb-type_lectin_dom_sf"/>
</dbReference>
<dbReference type="InterPro" id="IPR000719">
    <property type="entry name" value="Prot_kinase_dom"/>
</dbReference>
<keyword evidence="15" id="KW-1185">Reference proteome</keyword>
<evidence type="ECO:0000259" key="11">
    <source>
        <dbReference type="PROSITE" id="PS50011"/>
    </source>
</evidence>
<dbReference type="CDD" id="cd01098">
    <property type="entry name" value="PAN_AP_plant"/>
    <property type="match status" value="1"/>
</dbReference>
<feature type="domain" description="Protein kinase" evidence="11">
    <location>
        <begin position="317"/>
        <end position="625"/>
    </location>
</feature>
<protein>
    <recommendedName>
        <fullName evidence="16">Receptor-like serine/threonine-protein kinase</fullName>
    </recommendedName>
</protein>
<dbReference type="CDD" id="cd00028">
    <property type="entry name" value="B_lectin"/>
    <property type="match status" value="1"/>
</dbReference>
<dbReference type="InterPro" id="IPR008271">
    <property type="entry name" value="Ser/Thr_kinase_AS"/>
</dbReference>
<dbReference type="InterPro" id="IPR001480">
    <property type="entry name" value="Bulb-type_lectin_dom"/>
</dbReference>
<dbReference type="Gene3D" id="2.90.10.10">
    <property type="entry name" value="Bulb-type lectin domain"/>
    <property type="match status" value="1"/>
</dbReference>
<evidence type="ECO:0000256" key="6">
    <source>
        <dbReference type="ARBA" id="ARBA00023136"/>
    </source>
</evidence>
<dbReference type="Gene3D" id="3.30.200.20">
    <property type="entry name" value="Phosphorylase Kinase, domain 1"/>
    <property type="match status" value="1"/>
</dbReference>
<feature type="domain" description="Bulb-type lectin" evidence="12">
    <location>
        <begin position="23"/>
        <end position="144"/>
    </location>
</feature>